<dbReference type="InterPro" id="IPR027417">
    <property type="entry name" value="P-loop_NTPase"/>
</dbReference>
<comment type="caution">
    <text evidence="5">The sequence shown here is derived from an EMBL/GenBank/DDBJ whole genome shotgun (WGS) entry which is preliminary data.</text>
</comment>
<evidence type="ECO:0000313" key="5">
    <source>
        <dbReference type="EMBL" id="GFS47973.1"/>
    </source>
</evidence>
<dbReference type="InterPro" id="IPR041589">
    <property type="entry name" value="DNAH3_AAA_lid_1"/>
</dbReference>
<organism evidence="5 6">
    <name type="scientific">Trichonephila inaurata madagascariensis</name>
    <dbReference type="NCBI Taxonomy" id="2747483"/>
    <lineage>
        <taxon>Eukaryota</taxon>
        <taxon>Metazoa</taxon>
        <taxon>Ecdysozoa</taxon>
        <taxon>Arthropoda</taxon>
        <taxon>Chelicerata</taxon>
        <taxon>Arachnida</taxon>
        <taxon>Araneae</taxon>
        <taxon>Araneomorphae</taxon>
        <taxon>Entelegynae</taxon>
        <taxon>Araneoidea</taxon>
        <taxon>Nephilidae</taxon>
        <taxon>Trichonephila</taxon>
        <taxon>Trichonephila inaurata</taxon>
    </lineage>
</organism>
<feature type="domain" description="Dynein heavy chain coiled coil stalk" evidence="2">
    <location>
        <begin position="458"/>
        <end position="741"/>
    </location>
</feature>
<dbReference type="GO" id="GO:0007018">
    <property type="term" value="P:microtubule-based movement"/>
    <property type="evidence" value="ECO:0007669"/>
    <property type="project" value="InterPro"/>
</dbReference>
<dbReference type="AlphaFoldDB" id="A0A8X6IJP5"/>
<dbReference type="Gene3D" id="3.40.50.300">
    <property type="entry name" value="P-loop containing nucleotide triphosphate hydrolases"/>
    <property type="match status" value="1"/>
</dbReference>
<dbReference type="Pfam" id="PF12775">
    <property type="entry name" value="AAA_7"/>
    <property type="match status" value="1"/>
</dbReference>
<dbReference type="Gene3D" id="1.20.920.20">
    <property type="match status" value="1"/>
</dbReference>
<dbReference type="Pfam" id="PF17857">
    <property type="entry name" value="AAA_lid_1"/>
    <property type="match status" value="1"/>
</dbReference>
<dbReference type="Pfam" id="PF12777">
    <property type="entry name" value="MT"/>
    <property type="match status" value="1"/>
</dbReference>
<evidence type="ECO:0000259" key="4">
    <source>
        <dbReference type="Pfam" id="PF17857"/>
    </source>
</evidence>
<dbReference type="InterPro" id="IPR024317">
    <property type="entry name" value="Dynein_heavy_chain_D4_dom"/>
</dbReference>
<evidence type="ECO:0000259" key="2">
    <source>
        <dbReference type="Pfam" id="PF12777"/>
    </source>
</evidence>
<dbReference type="Gene3D" id="1.20.920.30">
    <property type="match status" value="1"/>
</dbReference>
<evidence type="ECO:0000259" key="3">
    <source>
        <dbReference type="Pfam" id="PF12780"/>
    </source>
</evidence>
<dbReference type="PANTHER" id="PTHR45703">
    <property type="entry name" value="DYNEIN HEAVY CHAIN"/>
    <property type="match status" value="1"/>
</dbReference>
<dbReference type="OrthoDB" id="447173at2759"/>
<evidence type="ECO:0000313" key="6">
    <source>
        <dbReference type="Proteomes" id="UP000886998"/>
    </source>
</evidence>
<feature type="domain" description="Dynein heavy chain AAA module D4" evidence="3">
    <location>
        <begin position="251"/>
        <end position="394"/>
    </location>
</feature>
<comment type="similarity">
    <text evidence="1">Belongs to the dynein heavy chain family.</text>
</comment>
<keyword evidence="6" id="KW-1185">Reference proteome</keyword>
<dbReference type="SUPFAM" id="SSF52540">
    <property type="entry name" value="P-loop containing nucleoside triphosphate hydrolases"/>
    <property type="match status" value="2"/>
</dbReference>
<protein>
    <submittedName>
        <fullName evidence="5">Dynein heavy chain 9, axonemal</fullName>
    </submittedName>
</protein>
<name>A0A8X6IJP5_9ARAC</name>
<dbReference type="InterPro" id="IPR026983">
    <property type="entry name" value="DHC"/>
</dbReference>
<dbReference type="Proteomes" id="UP000886998">
    <property type="component" value="Unassembled WGS sequence"/>
</dbReference>
<dbReference type="FunFam" id="1.20.920.20:FF:000003">
    <property type="entry name" value="Dynein axonemal heavy chain 17"/>
    <property type="match status" value="1"/>
</dbReference>
<dbReference type="InterPro" id="IPR024743">
    <property type="entry name" value="Dynein_HC_stalk"/>
</dbReference>
<dbReference type="PANTHER" id="PTHR45703:SF8">
    <property type="entry name" value="DYNEINS HEAVY CHAIN"/>
    <property type="match status" value="1"/>
</dbReference>
<proteinExistence type="inferred from homology"/>
<dbReference type="EMBL" id="BMAV01026159">
    <property type="protein sequence ID" value="GFS47973.1"/>
    <property type="molecule type" value="Genomic_DNA"/>
</dbReference>
<reference evidence="5" key="1">
    <citation type="submission" date="2020-08" db="EMBL/GenBank/DDBJ databases">
        <title>Multicomponent nature underlies the extraordinary mechanical properties of spider dragline silk.</title>
        <authorList>
            <person name="Kono N."/>
            <person name="Nakamura H."/>
            <person name="Mori M."/>
            <person name="Yoshida Y."/>
            <person name="Ohtoshi R."/>
            <person name="Malay A.D."/>
            <person name="Moran D.A.P."/>
            <person name="Tomita M."/>
            <person name="Numata K."/>
            <person name="Arakawa K."/>
        </authorList>
    </citation>
    <scope>NUCLEOTIDE SEQUENCE</scope>
</reference>
<accession>A0A8X6IJP5</accession>
<evidence type="ECO:0000256" key="1">
    <source>
        <dbReference type="ARBA" id="ARBA00008887"/>
    </source>
</evidence>
<dbReference type="GO" id="GO:0051959">
    <property type="term" value="F:dynein light intermediate chain binding"/>
    <property type="evidence" value="ECO:0007669"/>
    <property type="project" value="InterPro"/>
</dbReference>
<sequence>MYGTCQPHTIIRQHLDYGHWYDRNKLTLKEVTHCQYLVSMCPTAGSCTINPRLQRNFCVLSVPPTTADSMQTIFGLQLKEHLRRIHPPSESQEEVEEFRISVQQQIVRLAMYLHKRMSSAFHPTALKFHYVFNLRDISNVFRGLMLSSSESLTKSEDLLQLWLHESQRVYGDKLLDQDDLEKFDKILADVLKRNTEMDRPRFCDGINIPSIYFAQGIGTSCYQPVSDKNQLVRLLQDAHGRLQTPCTNGSVLCRITRILESGGNALLVGVGGSGRQSSASLAAYICNLHLHQPTLHSEYDIQDFKADIGSLYLRAGVKNIGSLFMISDAQVADERFLVLINDLLSSGDIPDLFPEAEVENIISALRSEVKSAGIYDSRENCWNYFINKVKRRLKPELRESVADFVAFTYRSVNELSKAYLRKERRCVETTPKSFLQHIKTYKMLMQKRHTFLRDNIGRLEAGLQRLVDTSKQVDILKEHLAEQEVELQQRSGDIDALLETVVQETEVVSREKTVAAAEEAKVSRIHADVSQRQKDCEEDLARAEPALEAAQEALNTLNKSNLTELRSFGSPPVAVRNVTAAVMVLLATDGKIPKDLSWRAAKLTMSKVDNFLDSLINFDKDNIHENSLRAVQTYLKSPEFKPEVVIGKSQAAAGLCSWVINVLKYYEVFCDVEPKRKALAEANAEYNVAKEKLARIHEKVTKVSPPMTFHSTKNLIKRSIKARAQKDLCNRVSHKSWRNVILNLRNGPRRRVVAEFRLATGVTACKTICIESKLFLSQYALRAALEMPWTLHIFYPVLALHKTFLTECYWEAREMLD</sequence>
<dbReference type="GO" id="GO:0030286">
    <property type="term" value="C:dynein complex"/>
    <property type="evidence" value="ECO:0007669"/>
    <property type="project" value="InterPro"/>
</dbReference>
<dbReference type="GO" id="GO:0045505">
    <property type="term" value="F:dynein intermediate chain binding"/>
    <property type="evidence" value="ECO:0007669"/>
    <property type="project" value="InterPro"/>
</dbReference>
<gene>
    <name evidence="5" type="primary">DNAH9</name>
    <name evidence="5" type="ORF">TNIN_298351</name>
</gene>
<dbReference type="Pfam" id="PF12780">
    <property type="entry name" value="AAA_8"/>
    <property type="match status" value="1"/>
</dbReference>
<feature type="domain" description="Dynein heavy chain 3 AAA+ lid" evidence="4">
    <location>
        <begin position="107"/>
        <end position="194"/>
    </location>
</feature>